<dbReference type="OrthoDB" id="10261837at2759"/>
<protein>
    <submittedName>
        <fullName evidence="1">Uncharacterized protein</fullName>
    </submittedName>
</protein>
<dbReference type="GO" id="GO:0042147">
    <property type="term" value="P:retrograde transport, endosome to Golgi"/>
    <property type="evidence" value="ECO:0007669"/>
    <property type="project" value="TreeGrafter"/>
</dbReference>
<dbReference type="InterPro" id="IPR011993">
    <property type="entry name" value="PH-like_dom_sf"/>
</dbReference>
<gene>
    <name evidence="1" type="ORF">CTOB1V02_LOCUS2336</name>
</gene>
<dbReference type="SUPFAM" id="SSF50729">
    <property type="entry name" value="PH domain-like"/>
    <property type="match status" value="1"/>
</dbReference>
<dbReference type="GO" id="GO:0007032">
    <property type="term" value="P:endosome organization"/>
    <property type="evidence" value="ECO:0007669"/>
    <property type="project" value="TreeGrafter"/>
</dbReference>
<accession>A0A7R8W3W6</accession>
<proteinExistence type="predicted"/>
<name>A0A7R8W3W6_9CRUS</name>
<dbReference type="SMART" id="SM00233">
    <property type="entry name" value="PH"/>
    <property type="match status" value="1"/>
</dbReference>
<dbReference type="InterPro" id="IPR001849">
    <property type="entry name" value="PH_domain"/>
</dbReference>
<sequence>MKLMNERSLAAFATSLLPVDKEGFLWKRGEVNKQFQKRWFVLRGNLLFYFDKFGSCGLEDPPGDPLGMVILEDCTVELCDDILPFCFRISFIAAGSRTYVFASDTQNNLEDWVRLMSNANNNYIRVMTDELQRQIHDLKAQQSTAASLQQLNLSADDRSLTTNSNNNTATCCDSYAARPPPGRRRYNPFSWEGSFTKLSLFSPRREPVDLFLPRRFKQPFSQLHRDLGTMVLEDRKSYLSKVPEAPVSDLLVVL</sequence>
<dbReference type="EMBL" id="OB660357">
    <property type="protein sequence ID" value="CAD7224371.1"/>
    <property type="molecule type" value="Genomic_DNA"/>
</dbReference>
<organism evidence="1">
    <name type="scientific">Cyprideis torosa</name>
    <dbReference type="NCBI Taxonomy" id="163714"/>
    <lineage>
        <taxon>Eukaryota</taxon>
        <taxon>Metazoa</taxon>
        <taxon>Ecdysozoa</taxon>
        <taxon>Arthropoda</taxon>
        <taxon>Crustacea</taxon>
        <taxon>Oligostraca</taxon>
        <taxon>Ostracoda</taxon>
        <taxon>Podocopa</taxon>
        <taxon>Podocopida</taxon>
        <taxon>Cytherocopina</taxon>
        <taxon>Cytheroidea</taxon>
        <taxon>Cytherideidae</taxon>
        <taxon>Cyprideis</taxon>
    </lineage>
</organism>
<dbReference type="GO" id="GO:0001881">
    <property type="term" value="P:receptor recycling"/>
    <property type="evidence" value="ECO:0007669"/>
    <property type="project" value="TreeGrafter"/>
</dbReference>
<dbReference type="PANTHER" id="PTHR22902:SF53">
    <property type="entry name" value="INOSITOL PHOSPHATASE INTERACTING PROTEIN, ISOFORM A"/>
    <property type="match status" value="1"/>
</dbReference>
<dbReference type="PROSITE" id="PS50003">
    <property type="entry name" value="PH_DOMAIN"/>
    <property type="match status" value="1"/>
</dbReference>
<dbReference type="GO" id="GO:0005829">
    <property type="term" value="C:cytosol"/>
    <property type="evidence" value="ECO:0007669"/>
    <property type="project" value="GOC"/>
</dbReference>
<evidence type="ECO:0000313" key="1">
    <source>
        <dbReference type="EMBL" id="CAD7224371.1"/>
    </source>
</evidence>
<dbReference type="GO" id="GO:0005769">
    <property type="term" value="C:early endosome"/>
    <property type="evidence" value="ECO:0007669"/>
    <property type="project" value="TreeGrafter"/>
</dbReference>
<dbReference type="GO" id="GO:0005802">
    <property type="term" value="C:trans-Golgi network"/>
    <property type="evidence" value="ECO:0007669"/>
    <property type="project" value="TreeGrafter"/>
</dbReference>
<dbReference type="Pfam" id="PF00169">
    <property type="entry name" value="PH"/>
    <property type="match status" value="1"/>
</dbReference>
<dbReference type="InterPro" id="IPR045188">
    <property type="entry name" value="Boi1/Boi2-like"/>
</dbReference>
<dbReference type="GO" id="GO:0055037">
    <property type="term" value="C:recycling endosome"/>
    <property type="evidence" value="ECO:0007669"/>
    <property type="project" value="TreeGrafter"/>
</dbReference>
<dbReference type="PANTHER" id="PTHR22902">
    <property type="entry name" value="SESQUIPEDALIAN"/>
    <property type="match status" value="1"/>
</dbReference>
<dbReference type="AlphaFoldDB" id="A0A7R8W3W6"/>
<dbReference type="Gene3D" id="2.30.29.30">
    <property type="entry name" value="Pleckstrin-homology domain (PH domain)/Phosphotyrosine-binding domain (PTB)"/>
    <property type="match status" value="1"/>
</dbReference>
<dbReference type="CDD" id="cd13288">
    <property type="entry name" value="PH_Ses"/>
    <property type="match status" value="1"/>
</dbReference>
<reference evidence="1" key="1">
    <citation type="submission" date="2020-11" db="EMBL/GenBank/DDBJ databases">
        <authorList>
            <person name="Tran Van P."/>
        </authorList>
    </citation>
    <scope>NUCLEOTIDE SEQUENCE</scope>
</reference>